<comment type="caution">
    <text evidence="7">The sequence shown here is derived from an EMBL/GenBank/DDBJ whole genome shotgun (WGS) entry which is preliminary data.</text>
</comment>
<keyword evidence="1 6" id="KW-0732">Signal</keyword>
<organism evidence="7 8">
    <name type="scientific">Streptomyces griseorubiginosus</name>
    <dbReference type="NCBI Taxonomy" id="67304"/>
    <lineage>
        <taxon>Bacteria</taxon>
        <taxon>Bacillati</taxon>
        <taxon>Actinomycetota</taxon>
        <taxon>Actinomycetes</taxon>
        <taxon>Kitasatosporales</taxon>
        <taxon>Streptomycetaceae</taxon>
        <taxon>Streptomyces</taxon>
    </lineage>
</organism>
<dbReference type="InterPro" id="IPR028994">
    <property type="entry name" value="Integrin_alpha_N"/>
</dbReference>
<dbReference type="Gene3D" id="2.130.10.130">
    <property type="entry name" value="Integrin alpha, N-terminal"/>
    <property type="match status" value="4"/>
</dbReference>
<dbReference type="PRINTS" id="PR01185">
    <property type="entry name" value="INTEGRINA"/>
</dbReference>
<feature type="region of interest" description="Disordered" evidence="5">
    <location>
        <begin position="297"/>
        <end position="347"/>
    </location>
</feature>
<keyword evidence="2" id="KW-0677">Repeat</keyword>
<dbReference type="PROSITE" id="PS51470">
    <property type="entry name" value="FG_GAP"/>
    <property type="match status" value="4"/>
</dbReference>
<dbReference type="RefSeq" id="WP_062235019.1">
    <property type="nucleotide sequence ID" value="NZ_JBPJFL010000002.1"/>
</dbReference>
<evidence type="ECO:0000256" key="4">
    <source>
        <dbReference type="ARBA" id="ARBA00023180"/>
    </source>
</evidence>
<keyword evidence="4" id="KW-0325">Glycoprotein</keyword>
<dbReference type="EMBL" id="LMWV01000005">
    <property type="protein sequence ID" value="KUN69379.1"/>
    <property type="molecule type" value="Genomic_DNA"/>
</dbReference>
<sequence>MRSTPASLSTSTALAALLVAGLTPLVLTAPASAATAKYHDDFNGDGYRDLAIAAPSATVGGRTYAGAVVVAYGSRSGISTARRTVITQNTSGIPGSAEHGDSFGSALASGDLNNDGYADLVVSAPGEDLGTDTDGGTTIIVWGSASGLSGGRTAADPAPTAHDRFGQSLTVGDFNGDGKPDLAVGSTGADVWVSRGGFTKSSGAASKYKVTAPIRTGTGHGAASLTSGDLNGDGAGDLVVSGLYLDDHTAYNSAMVFHGSASGLAYRTVMAEDSETAAVGDIDGDGYDDVLTGEHWGAGEGNVGGSVSTHLGHATGVDPEPGRTIDQDTPGVPGADETDDHFGGSVSLDDVNGDGYADAAVSAYYEKIGSVDLTGTVTLLRGSPSGLTTADAQSFSQDTAGVPGANETNDHFGAAVHLADLDGDGHADLSVGADGENGGENGGDGALWHLRGAAAGLTTSRAVTFGPSSLGVSTSGSPRLGAVLLP</sequence>
<feature type="signal peptide" evidence="6">
    <location>
        <begin position="1"/>
        <end position="33"/>
    </location>
</feature>
<dbReference type="SMART" id="SM00191">
    <property type="entry name" value="Int_alpha"/>
    <property type="match status" value="5"/>
</dbReference>
<keyword evidence="8" id="KW-1185">Reference proteome</keyword>
<reference evidence="7 8" key="1">
    <citation type="submission" date="2015-10" db="EMBL/GenBank/DDBJ databases">
        <title>Draft genome sequence of Streptomyces griseorubiginosus DSM 40469, type strain for the species Streptomyces griseorubiginosus.</title>
        <authorList>
            <person name="Ruckert C."/>
            <person name="Winkler A."/>
            <person name="Kalinowski J."/>
            <person name="Kampfer P."/>
            <person name="Glaeser S."/>
        </authorList>
    </citation>
    <scope>NUCLEOTIDE SEQUENCE [LARGE SCALE GENOMIC DNA]</scope>
    <source>
        <strain evidence="7 8">DSM 40469</strain>
    </source>
</reference>
<dbReference type="PANTHER" id="PTHR23221">
    <property type="entry name" value="GLYCOSYLPHOSPHATIDYLINOSITOL PHOSPHOLIPASE D"/>
    <property type="match status" value="1"/>
</dbReference>
<evidence type="ECO:0000256" key="5">
    <source>
        <dbReference type="SAM" id="MobiDB-lite"/>
    </source>
</evidence>
<dbReference type="AlphaFoldDB" id="A0A101S8F0"/>
<dbReference type="Pfam" id="PF01839">
    <property type="entry name" value="FG-GAP"/>
    <property type="match status" value="6"/>
</dbReference>
<evidence type="ECO:0000313" key="8">
    <source>
        <dbReference type="Proteomes" id="UP000054375"/>
    </source>
</evidence>
<evidence type="ECO:0000256" key="2">
    <source>
        <dbReference type="ARBA" id="ARBA00022737"/>
    </source>
</evidence>
<name>A0A101S8F0_9ACTN</name>
<feature type="region of interest" description="Disordered" evidence="5">
    <location>
        <begin position="427"/>
        <end position="446"/>
    </location>
</feature>
<evidence type="ECO:0000313" key="7">
    <source>
        <dbReference type="EMBL" id="KUN69379.1"/>
    </source>
</evidence>
<dbReference type="InterPro" id="IPR013519">
    <property type="entry name" value="Int_alpha_beta-p"/>
</dbReference>
<keyword evidence="3" id="KW-0378">Hydrolase</keyword>
<gene>
    <name evidence="7" type="ORF">AQJ54_06865</name>
</gene>
<dbReference type="GO" id="GO:0016787">
    <property type="term" value="F:hydrolase activity"/>
    <property type="evidence" value="ECO:0007669"/>
    <property type="project" value="UniProtKB-KW"/>
</dbReference>
<evidence type="ECO:0000256" key="6">
    <source>
        <dbReference type="SAM" id="SignalP"/>
    </source>
</evidence>
<feature type="chain" id="PRO_5007105863" description="FG-GAP repeat protein" evidence="6">
    <location>
        <begin position="34"/>
        <end position="486"/>
    </location>
</feature>
<feature type="compositionally biased region" description="Gly residues" evidence="5">
    <location>
        <begin position="435"/>
        <end position="445"/>
    </location>
</feature>
<dbReference type="GO" id="GO:0007155">
    <property type="term" value="P:cell adhesion"/>
    <property type="evidence" value="ECO:0007669"/>
    <property type="project" value="InterPro"/>
</dbReference>
<dbReference type="Proteomes" id="UP000054375">
    <property type="component" value="Unassembled WGS sequence"/>
</dbReference>
<evidence type="ECO:0000256" key="3">
    <source>
        <dbReference type="ARBA" id="ARBA00022801"/>
    </source>
</evidence>
<dbReference type="GO" id="GO:0008305">
    <property type="term" value="C:integrin complex"/>
    <property type="evidence" value="ECO:0007669"/>
    <property type="project" value="InterPro"/>
</dbReference>
<protein>
    <recommendedName>
        <fullName evidence="9">FG-GAP repeat protein</fullName>
    </recommendedName>
</protein>
<evidence type="ECO:0000256" key="1">
    <source>
        <dbReference type="ARBA" id="ARBA00022729"/>
    </source>
</evidence>
<dbReference type="PANTHER" id="PTHR23221:SF7">
    <property type="entry name" value="PHOSPHATIDYLINOSITOL-GLYCAN-SPECIFIC PHOSPHOLIPASE D"/>
    <property type="match status" value="1"/>
</dbReference>
<dbReference type="SUPFAM" id="SSF69318">
    <property type="entry name" value="Integrin alpha N-terminal domain"/>
    <property type="match status" value="1"/>
</dbReference>
<dbReference type="InterPro" id="IPR000413">
    <property type="entry name" value="Integrin_alpha"/>
</dbReference>
<evidence type="ECO:0008006" key="9">
    <source>
        <dbReference type="Google" id="ProtNLM"/>
    </source>
</evidence>
<dbReference type="InterPro" id="IPR013517">
    <property type="entry name" value="FG-GAP"/>
</dbReference>
<accession>A0A101S8F0</accession>
<proteinExistence type="predicted"/>